<accession>A0A076FDT1</accession>
<dbReference type="RefSeq" id="YP_009051860.1">
    <property type="nucleotide sequence ID" value="NC_024692.1"/>
</dbReference>
<evidence type="ECO:0000313" key="2">
    <source>
        <dbReference type="Proteomes" id="UP000203413"/>
    </source>
</evidence>
<dbReference type="EMBL" id="KJ184318">
    <property type="protein sequence ID" value="AII15810.1"/>
    <property type="molecule type" value="Genomic_DNA"/>
</dbReference>
<name>A0A076FDT1_9VIRU</name>
<proteinExistence type="predicted"/>
<organism evidence="1 2">
    <name type="scientific">Penaeus monodon nudivirus</name>
    <dbReference type="NCBI Taxonomy" id="1529056"/>
    <lineage>
        <taxon>Viruses</taxon>
        <taxon>Viruses incertae sedis</taxon>
        <taxon>Naldaviricetes</taxon>
        <taxon>Lefavirales</taxon>
        <taxon>Nudiviridae</taxon>
        <taxon>Gammanudivirus</taxon>
        <taxon>Gammanudivirus pemonodonis</taxon>
    </lineage>
</organism>
<dbReference type="Proteomes" id="UP000203413">
    <property type="component" value="Segment"/>
</dbReference>
<dbReference type="KEGG" id="vg:20098328"/>
<gene>
    <name evidence="1" type="ORF">PmNV_022</name>
</gene>
<reference evidence="1 2" key="1">
    <citation type="journal article" date="2014" name="BMC Genomics">
        <title>The genome and occlusion bodies of marine Penaeus monodon nudivirus (PmNV, also known as MBV and PemoNPV) suggest that it should be assigned to a new nudivirus genus that is distinct from the terrestrial nudiviruses.</title>
        <authorList>
            <person name="Yang Y.T."/>
            <person name="Lee D.Y."/>
            <person name="Wang Y."/>
            <person name="Hu J.M."/>
            <person name="Li W.H."/>
            <person name="Leu J.H."/>
            <person name="Chang G.D."/>
            <person name="Ke H.M."/>
            <person name="Kang S.T."/>
            <person name="Lin S.S."/>
            <person name="Kou G.H."/>
            <person name="Lo C.F."/>
        </authorList>
    </citation>
    <scope>NUCLEOTIDE SEQUENCE [LARGE SCALE GENOMIC DNA]</scope>
    <source>
        <strain evidence="1">Indonesia</strain>
    </source>
</reference>
<protein>
    <submittedName>
        <fullName evidence="1">Uncharacterized protein</fullName>
    </submittedName>
</protein>
<keyword evidence="2" id="KW-1185">Reference proteome</keyword>
<evidence type="ECO:0000313" key="1">
    <source>
        <dbReference type="EMBL" id="AII15810.1"/>
    </source>
</evidence>
<dbReference type="GeneID" id="20098328"/>
<sequence length="310" mass="34717">MFTNRSGGNSCMFSGIKACSRDYFGFTGIVCNKHASDIFEIKTIINHLYGRKNFTATSVSITADYPICDTLAILPFPIKLKLDAATNGPFTNNGRRLCIDKDGMYNTISNFLVSKDMNRKGYGSEDVRRISQILVTYISSGNFQAQENIQGLTYYGDASTTKYAMFSSYNTSSLEAYWSKRKTDETSIGIVDDNGYVINFPIAKMPLFYQAIFVNFEFSHHTYSNTANANTTGHYLIPNVIADTKTSSVHTFNVTQDNEIYRCTDNSSYSTPLILHGVVRHLTNNHFEPFQKPEVLPGSFASLDRPGFCN</sequence>